<dbReference type="InterPro" id="IPR011051">
    <property type="entry name" value="RmlC_Cupin_sf"/>
</dbReference>
<dbReference type="Pfam" id="PF02678">
    <property type="entry name" value="Pirin"/>
    <property type="match status" value="1"/>
</dbReference>
<reference evidence="3" key="1">
    <citation type="submission" date="2013-08" db="EMBL/GenBank/DDBJ databases">
        <authorList>
            <person name="Mendez C."/>
            <person name="Richter M."/>
            <person name="Ferrer M."/>
            <person name="Sanchez J."/>
        </authorList>
    </citation>
    <scope>NUCLEOTIDE SEQUENCE</scope>
</reference>
<name>T0ZEM2_9ZZZZ</name>
<feature type="domain" description="Pirin N-terminal" evidence="2">
    <location>
        <begin position="51"/>
        <end position="104"/>
    </location>
</feature>
<protein>
    <submittedName>
        <fullName evidence="3">Pirin-like protein</fullName>
    </submittedName>
</protein>
<proteinExistence type="inferred from homology"/>
<sequence>MTEPPPTIPSIRIVSGEVEARSATTRVVLPTPTVPAWAPYARVAESIATHRRPFPAHPHEAEEVLSYVIEGFATYQFGTASEEALGAGEARFLTAGTKVMHRIAPAKGSPIRWFTLVVGLPASAAGRAPTVQRATAIPGLPEAREVVVQPIVGGGSDVRSIAGLEAAALSSPGGGSVFRRVGHGRRGVLYVLAGRGTVDGHAVEAGEAALIEGAAGVGIQCEPGFRGVMATVTTDAAPRG</sequence>
<dbReference type="Gene3D" id="2.60.120.10">
    <property type="entry name" value="Jelly Rolls"/>
    <property type="match status" value="1"/>
</dbReference>
<evidence type="ECO:0000313" key="3">
    <source>
        <dbReference type="EMBL" id="EQD43533.1"/>
    </source>
</evidence>
<dbReference type="PANTHER" id="PTHR13903:SF8">
    <property type="entry name" value="PIRIN"/>
    <property type="match status" value="1"/>
</dbReference>
<dbReference type="InterPro" id="IPR003829">
    <property type="entry name" value="Pirin_N_dom"/>
</dbReference>
<evidence type="ECO:0000259" key="2">
    <source>
        <dbReference type="Pfam" id="PF02678"/>
    </source>
</evidence>
<accession>T0ZEM2</accession>
<reference evidence="3" key="2">
    <citation type="journal article" date="2014" name="ISME J.">
        <title>Microbial stratification in low pH oxic and suboxic macroscopic growths along an acid mine drainage.</title>
        <authorList>
            <person name="Mendez-Garcia C."/>
            <person name="Mesa V."/>
            <person name="Sprenger R.R."/>
            <person name="Richter M."/>
            <person name="Diez M.S."/>
            <person name="Solano J."/>
            <person name="Bargiela R."/>
            <person name="Golyshina O.V."/>
            <person name="Manteca A."/>
            <person name="Ramos J.L."/>
            <person name="Gallego J.R."/>
            <person name="Llorente I."/>
            <person name="Martins Dos Santos V.A."/>
            <person name="Jensen O.N."/>
            <person name="Pelaez A.I."/>
            <person name="Sanchez J."/>
            <person name="Ferrer M."/>
        </authorList>
    </citation>
    <scope>NUCLEOTIDE SEQUENCE</scope>
</reference>
<dbReference type="InterPro" id="IPR012093">
    <property type="entry name" value="Pirin"/>
</dbReference>
<dbReference type="PANTHER" id="PTHR13903">
    <property type="entry name" value="PIRIN-RELATED"/>
    <property type="match status" value="1"/>
</dbReference>
<dbReference type="EMBL" id="AUZY01009082">
    <property type="protein sequence ID" value="EQD43533.1"/>
    <property type="molecule type" value="Genomic_DNA"/>
</dbReference>
<comment type="caution">
    <text evidence="3">The sequence shown here is derived from an EMBL/GenBank/DDBJ whole genome shotgun (WGS) entry which is preliminary data.</text>
</comment>
<dbReference type="SUPFAM" id="SSF51182">
    <property type="entry name" value="RmlC-like cupins"/>
    <property type="match status" value="1"/>
</dbReference>
<dbReference type="AlphaFoldDB" id="T0ZEM2"/>
<evidence type="ECO:0000256" key="1">
    <source>
        <dbReference type="ARBA" id="ARBA00008416"/>
    </source>
</evidence>
<organism evidence="3">
    <name type="scientific">mine drainage metagenome</name>
    <dbReference type="NCBI Taxonomy" id="410659"/>
    <lineage>
        <taxon>unclassified sequences</taxon>
        <taxon>metagenomes</taxon>
        <taxon>ecological metagenomes</taxon>
    </lineage>
</organism>
<dbReference type="InterPro" id="IPR014710">
    <property type="entry name" value="RmlC-like_jellyroll"/>
</dbReference>
<gene>
    <name evidence="3" type="ORF">B1B_13774</name>
</gene>
<comment type="similarity">
    <text evidence="1">Belongs to the pirin family.</text>
</comment>